<evidence type="ECO:0008006" key="5">
    <source>
        <dbReference type="Google" id="ProtNLM"/>
    </source>
</evidence>
<dbReference type="Proteomes" id="UP000594262">
    <property type="component" value="Unplaced"/>
</dbReference>
<feature type="chain" id="PRO_5029456231" description="Cnidarian restricted protein" evidence="2">
    <location>
        <begin position="21"/>
        <end position="294"/>
    </location>
</feature>
<dbReference type="AlphaFoldDB" id="A0A7M5WKY5"/>
<dbReference type="GeneID" id="136812387"/>
<evidence type="ECO:0000313" key="3">
    <source>
        <dbReference type="EnsemblMetazoa" id="CLYHEMP008394.1"/>
    </source>
</evidence>
<reference evidence="3" key="1">
    <citation type="submission" date="2021-01" db="UniProtKB">
        <authorList>
            <consortium name="EnsemblMetazoa"/>
        </authorList>
    </citation>
    <scope>IDENTIFICATION</scope>
</reference>
<feature type="signal peptide" evidence="2">
    <location>
        <begin position="1"/>
        <end position="20"/>
    </location>
</feature>
<accession>A0A7M5WKY5</accession>
<evidence type="ECO:0000256" key="2">
    <source>
        <dbReference type="SAM" id="SignalP"/>
    </source>
</evidence>
<feature type="region of interest" description="Disordered" evidence="1">
    <location>
        <begin position="22"/>
        <end position="71"/>
    </location>
</feature>
<sequence length="294" mass="33058">MHLKIVLVVFLATSLRLVASAPRKNHHKTKTTKQHEQLTETEDNQAIANDEGEEVSSTADDDENSADGGSTSLERIGFQQEVVPVQQTQQQVVQTQQTPTVAQQQNQQNLQEYNNNGTTSSNMLNQLQQQQQQPLSSNPSVAATPILNQQNSLATNFGKTFKNVSSDSTKKLHMLTEKDEELKCFNDFGSKMNTTNGKTADKLVEIYEGLHKCLTNRKCNYKKAEVLLKNCITPQNPYQNYTCYYTWYEQIKKDCDPNRGDERPKAENAIPSRGTSQSKLELKDNIVTPNDKAS</sequence>
<name>A0A7M5WKY5_9CNID</name>
<feature type="compositionally biased region" description="Basic residues" evidence="1">
    <location>
        <begin position="23"/>
        <end position="32"/>
    </location>
</feature>
<dbReference type="RefSeq" id="XP_066924979.1">
    <property type="nucleotide sequence ID" value="XM_067068878.1"/>
</dbReference>
<feature type="region of interest" description="Disordered" evidence="1">
    <location>
        <begin position="256"/>
        <end position="294"/>
    </location>
</feature>
<keyword evidence="4" id="KW-1185">Reference proteome</keyword>
<protein>
    <recommendedName>
        <fullName evidence="5">Cnidarian restricted protein</fullName>
    </recommendedName>
</protein>
<proteinExistence type="predicted"/>
<feature type="compositionally biased region" description="Basic and acidic residues" evidence="1">
    <location>
        <begin position="256"/>
        <end position="266"/>
    </location>
</feature>
<evidence type="ECO:0000313" key="4">
    <source>
        <dbReference type="Proteomes" id="UP000594262"/>
    </source>
</evidence>
<evidence type="ECO:0000256" key="1">
    <source>
        <dbReference type="SAM" id="MobiDB-lite"/>
    </source>
</evidence>
<feature type="compositionally biased region" description="Acidic residues" evidence="1">
    <location>
        <begin position="50"/>
        <end position="65"/>
    </location>
</feature>
<keyword evidence="2" id="KW-0732">Signal</keyword>
<dbReference type="EnsemblMetazoa" id="CLYHEMT008394.1">
    <property type="protein sequence ID" value="CLYHEMP008394.1"/>
    <property type="gene ID" value="CLYHEMG008394"/>
</dbReference>
<organism evidence="3 4">
    <name type="scientific">Clytia hemisphaerica</name>
    <dbReference type="NCBI Taxonomy" id="252671"/>
    <lineage>
        <taxon>Eukaryota</taxon>
        <taxon>Metazoa</taxon>
        <taxon>Cnidaria</taxon>
        <taxon>Hydrozoa</taxon>
        <taxon>Hydroidolina</taxon>
        <taxon>Leptothecata</taxon>
        <taxon>Obeliida</taxon>
        <taxon>Clytiidae</taxon>
        <taxon>Clytia</taxon>
    </lineage>
</organism>